<protein>
    <recommendedName>
        <fullName evidence="3">Phosphoribosyltransferase domain-containing protein</fullName>
    </recommendedName>
</protein>
<evidence type="ECO:0000313" key="2">
    <source>
        <dbReference type="EMBL" id="SVE07286.1"/>
    </source>
</evidence>
<reference evidence="2" key="1">
    <citation type="submission" date="2018-05" db="EMBL/GenBank/DDBJ databases">
        <authorList>
            <person name="Lanie J.A."/>
            <person name="Ng W.-L."/>
            <person name="Kazmierczak K.M."/>
            <person name="Andrzejewski T.M."/>
            <person name="Davidsen T.M."/>
            <person name="Wayne K.J."/>
            <person name="Tettelin H."/>
            <person name="Glass J.I."/>
            <person name="Rusch D."/>
            <person name="Podicherti R."/>
            <person name="Tsui H.-C.T."/>
            <person name="Winkler M.E."/>
        </authorList>
    </citation>
    <scope>NUCLEOTIDE SEQUENCE</scope>
</reference>
<accession>A0A383AHB3</accession>
<dbReference type="AlphaFoldDB" id="A0A383AHB3"/>
<comment type="similarity">
    <text evidence="1">Belongs to the ComF/GntX family.</text>
</comment>
<dbReference type="InterPro" id="IPR029057">
    <property type="entry name" value="PRTase-like"/>
</dbReference>
<gene>
    <name evidence="2" type="ORF">METZ01_LOCUS460140</name>
</gene>
<dbReference type="PANTHER" id="PTHR47505:SF1">
    <property type="entry name" value="DNA UTILIZATION PROTEIN YHGH"/>
    <property type="match status" value="1"/>
</dbReference>
<sequence>MSKAVKLDLNIRPTAIIPVPLHTTKERERGFNQAEIIAKIASRHFKVPIINDLLIRIKATYSQTHLSRSKRMSNVEGAFICARKQIMGSYLLVDDVITTGFTANACAKVLSAHGATLVEVMTITRGAPQFI</sequence>
<dbReference type="Gene3D" id="3.40.50.2020">
    <property type="match status" value="1"/>
</dbReference>
<evidence type="ECO:0000256" key="1">
    <source>
        <dbReference type="ARBA" id="ARBA00008007"/>
    </source>
</evidence>
<name>A0A383AHB3_9ZZZZ</name>
<dbReference type="InterPro" id="IPR051910">
    <property type="entry name" value="ComF/GntX_DNA_util-trans"/>
</dbReference>
<organism evidence="2">
    <name type="scientific">marine metagenome</name>
    <dbReference type="NCBI Taxonomy" id="408172"/>
    <lineage>
        <taxon>unclassified sequences</taxon>
        <taxon>metagenomes</taxon>
        <taxon>ecological metagenomes</taxon>
    </lineage>
</organism>
<dbReference type="SUPFAM" id="SSF53271">
    <property type="entry name" value="PRTase-like"/>
    <property type="match status" value="1"/>
</dbReference>
<evidence type="ECO:0008006" key="3">
    <source>
        <dbReference type="Google" id="ProtNLM"/>
    </source>
</evidence>
<dbReference type="InterPro" id="IPR000836">
    <property type="entry name" value="PRTase_dom"/>
</dbReference>
<dbReference type="EMBL" id="UINC01192243">
    <property type="protein sequence ID" value="SVE07286.1"/>
    <property type="molecule type" value="Genomic_DNA"/>
</dbReference>
<dbReference type="CDD" id="cd06223">
    <property type="entry name" value="PRTases_typeI"/>
    <property type="match status" value="1"/>
</dbReference>
<proteinExistence type="inferred from homology"/>
<dbReference type="PANTHER" id="PTHR47505">
    <property type="entry name" value="DNA UTILIZATION PROTEIN YHGH"/>
    <property type="match status" value="1"/>
</dbReference>